<dbReference type="Gene3D" id="3.40.50.300">
    <property type="entry name" value="P-loop containing nucleotide triphosphate hydrolases"/>
    <property type="match status" value="1"/>
</dbReference>
<dbReference type="InterPro" id="IPR038718">
    <property type="entry name" value="SNF2-like_sf"/>
</dbReference>
<evidence type="ECO:0000313" key="6">
    <source>
        <dbReference type="Proteomes" id="UP001197093"/>
    </source>
</evidence>
<comment type="caution">
    <text evidence="5">The sequence shown here is derived from an EMBL/GenBank/DDBJ whole genome shotgun (WGS) entry which is preliminary data.</text>
</comment>
<dbReference type="PROSITE" id="PS51192">
    <property type="entry name" value="HELICASE_ATP_BIND_1"/>
    <property type="match status" value="1"/>
</dbReference>
<dbReference type="PANTHER" id="PTHR45626:SF22">
    <property type="entry name" value="DNA REPAIR PROTEIN RAD5"/>
    <property type="match status" value="1"/>
</dbReference>
<dbReference type="PANTHER" id="PTHR45626">
    <property type="entry name" value="TRANSCRIPTION TERMINATION FACTOR 2-RELATED"/>
    <property type="match status" value="1"/>
</dbReference>
<keyword evidence="3" id="KW-0067">ATP-binding</keyword>
<dbReference type="InterPro" id="IPR027417">
    <property type="entry name" value="P-loop_NTPase"/>
</dbReference>
<dbReference type="Pfam" id="PF00176">
    <property type="entry name" value="SNF2-rel_dom"/>
    <property type="match status" value="1"/>
</dbReference>
<dbReference type="InterPro" id="IPR050628">
    <property type="entry name" value="SNF2_RAD54_helicase_TF"/>
</dbReference>
<keyword evidence="2" id="KW-0378">Hydrolase</keyword>
<keyword evidence="6" id="KW-1185">Reference proteome</keyword>
<evidence type="ECO:0000256" key="2">
    <source>
        <dbReference type="ARBA" id="ARBA00022801"/>
    </source>
</evidence>
<dbReference type="GO" id="GO:0005524">
    <property type="term" value="F:ATP binding"/>
    <property type="evidence" value="ECO:0007669"/>
    <property type="project" value="UniProtKB-KW"/>
</dbReference>
<dbReference type="CDD" id="cd18008">
    <property type="entry name" value="DEXDc_SHPRH-like"/>
    <property type="match status" value="1"/>
</dbReference>
<dbReference type="GO" id="GO:0005634">
    <property type="term" value="C:nucleus"/>
    <property type="evidence" value="ECO:0007669"/>
    <property type="project" value="TreeGrafter"/>
</dbReference>
<dbReference type="EMBL" id="JAHCVI010000001">
    <property type="protein sequence ID" value="KAG7294426.1"/>
    <property type="molecule type" value="Genomic_DNA"/>
</dbReference>
<sequence length="448" mass="49958">MTSELGRPGTELDHIMFQSIPGESDVLDILDAHLDLPEAPQPALIRSLLKNGGKAPLAVVTQLTVTDSYATTSLTEVDDIASYDIVISTYDTVRADWGGGQKATDSFLFSILWKRIILDEAHVIRNTKSQVSQAICALEASARWAVTGTPIQNRIGDLAALLKFIRAYPYHDVKQFESDISQLWKTENIEEAVNRLKKLSGGLVLRRPKTAIELPPRTDLKFPIKFRTTERELYDKVKHQTMAKIEEAFQDGDSGGLGSSSYIAVMQRINALRMICDLGLNYDSRHHLTAAEDTQSSEFKDWHTIAQETFNLHHEISPVVCSGCASACDTTAKVVALVGQLKALPVDTKSWRMTLNLVEMGLKEAGISYVRFDGKVRQRDRQAVIKKFRKDPTVQVFLLTLSCGAVGNPTVEEQALARIYRIGQQKEVTTVRFFVEDTFEEVAIKNDT</sequence>
<evidence type="ECO:0000259" key="4">
    <source>
        <dbReference type="PROSITE" id="PS51192"/>
    </source>
</evidence>
<organism evidence="5 6">
    <name type="scientific">Staphylotrichum longicolle</name>
    <dbReference type="NCBI Taxonomy" id="669026"/>
    <lineage>
        <taxon>Eukaryota</taxon>
        <taxon>Fungi</taxon>
        <taxon>Dikarya</taxon>
        <taxon>Ascomycota</taxon>
        <taxon>Pezizomycotina</taxon>
        <taxon>Sordariomycetes</taxon>
        <taxon>Sordariomycetidae</taxon>
        <taxon>Sordariales</taxon>
        <taxon>Chaetomiaceae</taxon>
        <taxon>Staphylotrichum</taxon>
    </lineage>
</organism>
<dbReference type="InterPro" id="IPR049730">
    <property type="entry name" value="SNF2/RAD54-like_C"/>
</dbReference>
<dbReference type="Proteomes" id="UP001197093">
    <property type="component" value="Unassembled WGS sequence"/>
</dbReference>
<dbReference type="AlphaFoldDB" id="A0AAD4F7I8"/>
<dbReference type="Gene3D" id="3.40.50.10810">
    <property type="entry name" value="Tandem AAA-ATPase domain"/>
    <property type="match status" value="1"/>
</dbReference>
<proteinExistence type="predicted"/>
<reference evidence="5" key="1">
    <citation type="submission" date="2023-02" db="EMBL/GenBank/DDBJ databases">
        <authorList>
            <person name="Palmer J.M."/>
        </authorList>
    </citation>
    <scope>NUCLEOTIDE SEQUENCE</scope>
    <source>
        <strain evidence="5">FW57</strain>
    </source>
</reference>
<dbReference type="InterPro" id="IPR014001">
    <property type="entry name" value="Helicase_ATP-bd"/>
</dbReference>
<keyword evidence="1" id="KW-0547">Nucleotide-binding</keyword>
<feature type="domain" description="Helicase ATP-binding" evidence="4">
    <location>
        <begin position="82"/>
        <end position="168"/>
    </location>
</feature>
<dbReference type="InterPro" id="IPR000330">
    <property type="entry name" value="SNF2_N"/>
</dbReference>
<name>A0AAD4F7I8_9PEZI</name>
<dbReference type="GO" id="GO:0016787">
    <property type="term" value="F:hydrolase activity"/>
    <property type="evidence" value="ECO:0007669"/>
    <property type="project" value="UniProtKB-KW"/>
</dbReference>
<evidence type="ECO:0000256" key="1">
    <source>
        <dbReference type="ARBA" id="ARBA00022741"/>
    </source>
</evidence>
<gene>
    <name evidence="5" type="ORF">NEMBOFW57_004497</name>
</gene>
<dbReference type="SUPFAM" id="SSF52540">
    <property type="entry name" value="P-loop containing nucleoside triphosphate hydrolases"/>
    <property type="match status" value="1"/>
</dbReference>
<dbReference type="GO" id="GO:0006281">
    <property type="term" value="P:DNA repair"/>
    <property type="evidence" value="ECO:0007669"/>
    <property type="project" value="TreeGrafter"/>
</dbReference>
<dbReference type="GO" id="GO:0008094">
    <property type="term" value="F:ATP-dependent activity, acting on DNA"/>
    <property type="evidence" value="ECO:0007669"/>
    <property type="project" value="TreeGrafter"/>
</dbReference>
<dbReference type="CDD" id="cd18793">
    <property type="entry name" value="SF2_C_SNF"/>
    <property type="match status" value="1"/>
</dbReference>
<protein>
    <recommendedName>
        <fullName evidence="4">Helicase ATP-binding domain-containing protein</fullName>
    </recommendedName>
</protein>
<accession>A0AAD4F7I8</accession>
<evidence type="ECO:0000256" key="3">
    <source>
        <dbReference type="ARBA" id="ARBA00022840"/>
    </source>
</evidence>
<evidence type="ECO:0000313" key="5">
    <source>
        <dbReference type="EMBL" id="KAG7294426.1"/>
    </source>
</evidence>